<keyword evidence="3" id="KW-0238">DNA-binding</keyword>
<evidence type="ECO:0000256" key="1">
    <source>
        <dbReference type="SAM" id="MobiDB-lite"/>
    </source>
</evidence>
<gene>
    <name evidence="3" type="ORF">E0H75_42375</name>
</gene>
<dbReference type="InterPro" id="IPR041657">
    <property type="entry name" value="HTH_17"/>
</dbReference>
<dbReference type="InterPro" id="IPR009061">
    <property type="entry name" value="DNA-bd_dom_put_sf"/>
</dbReference>
<accession>A0A4R0IK77</accession>
<feature type="domain" description="Helix-turn-helix" evidence="2">
    <location>
        <begin position="9"/>
        <end position="59"/>
    </location>
</feature>
<name>A0A4R0IK77_9ACTN</name>
<dbReference type="SUPFAM" id="SSF46955">
    <property type="entry name" value="Putative DNA-binding domain"/>
    <property type="match status" value="1"/>
</dbReference>
<dbReference type="Pfam" id="PF12728">
    <property type="entry name" value="HTH_17"/>
    <property type="match status" value="1"/>
</dbReference>
<protein>
    <submittedName>
        <fullName evidence="3">DNA-binding protein</fullName>
    </submittedName>
</protein>
<evidence type="ECO:0000259" key="2">
    <source>
        <dbReference type="Pfam" id="PF12728"/>
    </source>
</evidence>
<evidence type="ECO:0000313" key="3">
    <source>
        <dbReference type="EMBL" id="TCC33903.1"/>
    </source>
</evidence>
<evidence type="ECO:0000313" key="4">
    <source>
        <dbReference type="Proteomes" id="UP000293342"/>
    </source>
</evidence>
<dbReference type="OrthoDB" id="5524782at2"/>
<sequence length="129" mass="14046">MPPAPNSRFLTLDDVAEELNTSQNQIYALVRQGKLAAIKIGGRGQWRVGRDDLEQYIERAYDETRQFIKDNPYQAAESETAWPNSPDEVSELAAMSNPLPPRAAVTGTGTTDAVSPGNSGQLDSAEPEL</sequence>
<reference evidence="3 4" key="1">
    <citation type="submission" date="2019-02" db="EMBL/GenBank/DDBJ databases">
        <title>Kribbella capetownensis sp. nov. and Kribbella speibonae sp. nov., isolated from soil.</title>
        <authorList>
            <person name="Curtis S.M."/>
            <person name="Norton I."/>
            <person name="Everest G.J."/>
            <person name="Meyers P.R."/>
        </authorList>
    </citation>
    <scope>NUCLEOTIDE SEQUENCE [LARGE SCALE GENOMIC DNA]</scope>
    <source>
        <strain evidence="3 4">YM53</strain>
    </source>
</reference>
<feature type="region of interest" description="Disordered" evidence="1">
    <location>
        <begin position="75"/>
        <end position="129"/>
    </location>
</feature>
<feature type="compositionally biased region" description="Polar residues" evidence="1">
    <location>
        <begin position="112"/>
        <end position="122"/>
    </location>
</feature>
<dbReference type="NCBIfam" id="TIGR01764">
    <property type="entry name" value="excise"/>
    <property type="match status" value="1"/>
</dbReference>
<keyword evidence="4" id="KW-1185">Reference proteome</keyword>
<dbReference type="InterPro" id="IPR010093">
    <property type="entry name" value="SinI_DNA-bd"/>
</dbReference>
<dbReference type="AlphaFoldDB" id="A0A4R0IK77"/>
<dbReference type="Proteomes" id="UP000293342">
    <property type="component" value="Unassembled WGS sequence"/>
</dbReference>
<dbReference type="EMBL" id="SJKD01000019">
    <property type="protein sequence ID" value="TCC33903.1"/>
    <property type="molecule type" value="Genomic_DNA"/>
</dbReference>
<organism evidence="3 4">
    <name type="scientific">Kribbella capetownensis</name>
    <dbReference type="NCBI Taxonomy" id="1572659"/>
    <lineage>
        <taxon>Bacteria</taxon>
        <taxon>Bacillati</taxon>
        <taxon>Actinomycetota</taxon>
        <taxon>Actinomycetes</taxon>
        <taxon>Propionibacteriales</taxon>
        <taxon>Kribbellaceae</taxon>
        <taxon>Kribbella</taxon>
    </lineage>
</organism>
<dbReference type="RefSeq" id="WP_131519390.1">
    <property type="nucleotide sequence ID" value="NZ_SJKD01000019.1"/>
</dbReference>
<dbReference type="GO" id="GO:0003677">
    <property type="term" value="F:DNA binding"/>
    <property type="evidence" value="ECO:0007669"/>
    <property type="project" value="UniProtKB-KW"/>
</dbReference>
<proteinExistence type="predicted"/>
<comment type="caution">
    <text evidence="3">The sequence shown here is derived from an EMBL/GenBank/DDBJ whole genome shotgun (WGS) entry which is preliminary data.</text>
</comment>